<dbReference type="Pfam" id="PF09650">
    <property type="entry name" value="PHA_gran_rgn"/>
    <property type="match status" value="1"/>
</dbReference>
<evidence type="ECO:0008006" key="3">
    <source>
        <dbReference type="Google" id="ProtNLM"/>
    </source>
</evidence>
<dbReference type="AlphaFoldDB" id="Q1QGY4"/>
<gene>
    <name evidence="1" type="ordered locus">Nham_3800</name>
</gene>
<keyword evidence="2" id="KW-1185">Reference proteome</keyword>
<dbReference type="OrthoDB" id="8853368at2"/>
<dbReference type="Proteomes" id="UP000001953">
    <property type="component" value="Chromosome"/>
</dbReference>
<dbReference type="KEGG" id="nha:Nham_3800"/>
<dbReference type="EMBL" id="CP000319">
    <property type="protein sequence ID" value="ABE64513.1"/>
    <property type="molecule type" value="Genomic_DNA"/>
</dbReference>
<dbReference type="RefSeq" id="WP_011512145.1">
    <property type="nucleotide sequence ID" value="NC_007964.1"/>
</dbReference>
<evidence type="ECO:0000313" key="1">
    <source>
        <dbReference type="EMBL" id="ABE64513.1"/>
    </source>
</evidence>
<dbReference type="STRING" id="323097.Nham_3800"/>
<sequence length="103" mass="11883">MTEPLVVRIPHRLGRQEAVRRLKMGLERARGQYSRLIQVNEEIWSGDRLVFAVLAMKQPVAGLIDVFDDHVRIEVTLPWLLNRIARGLQATIRKQGTLMLTKK</sequence>
<reference evidence="1 2" key="1">
    <citation type="submission" date="2006-03" db="EMBL/GenBank/DDBJ databases">
        <title>Complete sequence of chromosome of Nitrobacter hamburgensis X14.</title>
        <authorList>
            <consortium name="US DOE Joint Genome Institute"/>
            <person name="Copeland A."/>
            <person name="Lucas S."/>
            <person name="Lapidus A."/>
            <person name="Barry K."/>
            <person name="Detter J.C."/>
            <person name="Glavina del Rio T."/>
            <person name="Hammon N."/>
            <person name="Israni S."/>
            <person name="Dalin E."/>
            <person name="Tice H."/>
            <person name="Pitluck S."/>
            <person name="Chain P."/>
            <person name="Malfatti S."/>
            <person name="Shin M."/>
            <person name="Vergez L."/>
            <person name="Schmutz J."/>
            <person name="Larimer F."/>
            <person name="Land M."/>
            <person name="Hauser L."/>
            <person name="Kyrpides N."/>
            <person name="Ivanova N."/>
            <person name="Ward B."/>
            <person name="Arp D."/>
            <person name="Klotz M."/>
            <person name="Stein L."/>
            <person name="O'Mullan G."/>
            <person name="Starkenburg S."/>
            <person name="Sayavedra L."/>
            <person name="Poret-Peterson A.T."/>
            <person name="Gentry M.E."/>
            <person name="Bruce D."/>
            <person name="Richardson P."/>
        </authorList>
    </citation>
    <scope>NUCLEOTIDE SEQUENCE [LARGE SCALE GENOMIC DNA]</scope>
    <source>
        <strain evidence="2">DSM 10229 / NCIMB 13809 / X14</strain>
    </source>
</reference>
<accession>Q1QGY4</accession>
<proteinExistence type="predicted"/>
<name>Q1QGY4_NITHX</name>
<evidence type="ECO:0000313" key="2">
    <source>
        <dbReference type="Proteomes" id="UP000001953"/>
    </source>
</evidence>
<dbReference type="eggNOG" id="ENOG503342I">
    <property type="taxonomic scope" value="Bacteria"/>
</dbReference>
<dbReference type="HOGENOM" id="CLU_150610_0_0_5"/>
<organism evidence="1 2">
    <name type="scientific">Nitrobacter hamburgensis (strain DSM 10229 / NCIMB 13809 / X14)</name>
    <dbReference type="NCBI Taxonomy" id="323097"/>
    <lineage>
        <taxon>Bacteria</taxon>
        <taxon>Pseudomonadati</taxon>
        <taxon>Pseudomonadota</taxon>
        <taxon>Alphaproteobacteria</taxon>
        <taxon>Hyphomicrobiales</taxon>
        <taxon>Nitrobacteraceae</taxon>
        <taxon>Nitrobacter</taxon>
    </lineage>
</organism>
<protein>
    <recommendedName>
        <fullName evidence="3">Polyhydroxyalkanoic acid synthase</fullName>
    </recommendedName>
</protein>
<dbReference type="InterPro" id="IPR013433">
    <property type="entry name" value="PHA_gran_rgn"/>
</dbReference>